<evidence type="ECO:0000259" key="1">
    <source>
        <dbReference type="Pfam" id="PF22513"/>
    </source>
</evidence>
<keyword evidence="3" id="KW-1185">Reference proteome</keyword>
<proteinExistence type="predicted"/>
<protein>
    <recommendedName>
        <fullName evidence="1">Antitoxin FitA-like ribbon-helix-helix domain-containing protein</fullName>
    </recommendedName>
</protein>
<accession>W4M1C1</accession>
<dbReference type="Gene3D" id="6.10.180.10">
    <property type="entry name" value="Antitoxin ParD"/>
    <property type="match status" value="1"/>
</dbReference>
<name>W4M1C1_9BACT</name>
<dbReference type="InterPro" id="IPR053853">
    <property type="entry name" value="FitA-like_RHH"/>
</dbReference>
<dbReference type="InterPro" id="IPR038296">
    <property type="entry name" value="ParD_sf"/>
</dbReference>
<organism evidence="2 3">
    <name type="scientific">Candidatus Entotheonella gemina</name>
    <dbReference type="NCBI Taxonomy" id="1429439"/>
    <lineage>
        <taxon>Bacteria</taxon>
        <taxon>Pseudomonadati</taxon>
        <taxon>Nitrospinota/Tectimicrobiota group</taxon>
        <taxon>Candidatus Tectimicrobiota</taxon>
        <taxon>Candidatus Entotheonellia</taxon>
        <taxon>Candidatus Entotheonellales</taxon>
        <taxon>Candidatus Entotheonellaceae</taxon>
        <taxon>Candidatus Entotheonella</taxon>
    </lineage>
</organism>
<reference evidence="2 3" key="1">
    <citation type="journal article" date="2014" name="Nature">
        <title>An environmental bacterial taxon with a large and distinct metabolic repertoire.</title>
        <authorList>
            <person name="Wilson M.C."/>
            <person name="Mori T."/>
            <person name="Ruckert C."/>
            <person name="Uria A.R."/>
            <person name="Helf M.J."/>
            <person name="Takada K."/>
            <person name="Gernert C."/>
            <person name="Steffens U.A."/>
            <person name="Heycke N."/>
            <person name="Schmitt S."/>
            <person name="Rinke C."/>
            <person name="Helfrich E.J."/>
            <person name="Brachmann A.O."/>
            <person name="Gurgui C."/>
            <person name="Wakimoto T."/>
            <person name="Kracht M."/>
            <person name="Crusemann M."/>
            <person name="Hentschel U."/>
            <person name="Abe I."/>
            <person name="Matsunaga S."/>
            <person name="Kalinowski J."/>
            <person name="Takeyama H."/>
            <person name="Piel J."/>
        </authorList>
    </citation>
    <scope>NUCLEOTIDE SEQUENCE [LARGE SCALE GENOMIC DNA]</scope>
    <source>
        <strain evidence="3">TSY2</strain>
    </source>
</reference>
<dbReference type="Pfam" id="PF22513">
    <property type="entry name" value="FitA-like_RHH"/>
    <property type="match status" value="1"/>
</dbReference>
<comment type="caution">
    <text evidence="2">The sequence shown here is derived from an EMBL/GenBank/DDBJ whole genome shotgun (WGS) entry which is preliminary data.</text>
</comment>
<sequence>MQSGCLYAYDMEKNIQIRKVPEDLHRTLKSRAALAGMSLSDYLLQEARKLAERPTPEELRQRLHQRQSATGAIDAAALVREARGPLPDDETS</sequence>
<dbReference type="SUPFAM" id="SSF47598">
    <property type="entry name" value="Ribbon-helix-helix"/>
    <property type="match status" value="1"/>
</dbReference>
<evidence type="ECO:0000313" key="3">
    <source>
        <dbReference type="Proteomes" id="UP000019140"/>
    </source>
</evidence>
<feature type="domain" description="Antitoxin FitA-like ribbon-helix-helix" evidence="1">
    <location>
        <begin position="14"/>
        <end position="41"/>
    </location>
</feature>
<dbReference type="Proteomes" id="UP000019140">
    <property type="component" value="Unassembled WGS sequence"/>
</dbReference>
<dbReference type="AlphaFoldDB" id="W4M1C1"/>
<dbReference type="EMBL" id="AZHX01001348">
    <property type="protein sequence ID" value="ETX03923.1"/>
    <property type="molecule type" value="Genomic_DNA"/>
</dbReference>
<evidence type="ECO:0000313" key="2">
    <source>
        <dbReference type="EMBL" id="ETX03923.1"/>
    </source>
</evidence>
<gene>
    <name evidence="2" type="ORF">ETSY2_31750</name>
</gene>
<dbReference type="HOGENOM" id="CLU_176903_0_0_7"/>
<dbReference type="GO" id="GO:0006355">
    <property type="term" value="P:regulation of DNA-templated transcription"/>
    <property type="evidence" value="ECO:0007669"/>
    <property type="project" value="InterPro"/>
</dbReference>
<dbReference type="PATRIC" id="fig|1429439.4.peg.5385"/>
<dbReference type="InterPro" id="IPR010985">
    <property type="entry name" value="Ribbon_hlx_hlx"/>
</dbReference>